<dbReference type="EMBL" id="WTYV01000002">
    <property type="protein sequence ID" value="MXO71575.1"/>
    <property type="molecule type" value="Genomic_DNA"/>
</dbReference>
<comment type="caution">
    <text evidence="1">The sequence shown here is derived from an EMBL/GenBank/DDBJ whole genome shotgun (WGS) entry which is preliminary data.</text>
</comment>
<evidence type="ECO:0000313" key="1">
    <source>
        <dbReference type="EMBL" id="MXO71575.1"/>
    </source>
</evidence>
<sequence length="218" mass="24847">MTVPKQFSANYIPIKYFLSSFRALSDGRGGIRHLKHLLTQPNFLLSEWKIVWIGTCTTLRSAIDLFRVDSRSCLDSRIRDEINVEWKLIKADPSKHQIYWEFLKKERDNIIHEYKWSAYEAWLSPDGEVQAPPSILGGLLGRGDGSPIILMRNGFYKGQDSCNLLEQAADWVQDRIFAAIGRAGYDPDEKRGASNFERMPETNLKIIGPLAAQFNAKA</sequence>
<dbReference type="AlphaFoldDB" id="A0A844YTC5"/>
<protein>
    <submittedName>
        <fullName evidence="1">Uncharacterized protein</fullName>
    </submittedName>
</protein>
<reference evidence="1 2" key="1">
    <citation type="submission" date="2019-12" db="EMBL/GenBank/DDBJ databases">
        <title>Genomic-based taxomic classification of the family Erythrobacteraceae.</title>
        <authorList>
            <person name="Xu L."/>
        </authorList>
    </citation>
    <scope>NUCLEOTIDE SEQUENCE [LARGE SCALE GENOMIC DNA]</scope>
    <source>
        <strain evidence="1 2">M0322</strain>
    </source>
</reference>
<dbReference type="RefSeq" id="WP_160771479.1">
    <property type="nucleotide sequence ID" value="NZ_WTYV01000002.1"/>
</dbReference>
<name>A0A844YTC5_9SPHN</name>
<dbReference type="Proteomes" id="UP000466966">
    <property type="component" value="Unassembled WGS sequence"/>
</dbReference>
<accession>A0A844YTC5</accession>
<organism evidence="1 2">
    <name type="scientific">Alteraurantiacibacter buctensis</name>
    <dbReference type="NCBI Taxonomy" id="1503981"/>
    <lineage>
        <taxon>Bacteria</taxon>
        <taxon>Pseudomonadati</taxon>
        <taxon>Pseudomonadota</taxon>
        <taxon>Alphaproteobacteria</taxon>
        <taxon>Sphingomonadales</taxon>
        <taxon>Erythrobacteraceae</taxon>
        <taxon>Alteraurantiacibacter</taxon>
    </lineage>
</organism>
<keyword evidence="2" id="KW-1185">Reference proteome</keyword>
<proteinExistence type="predicted"/>
<gene>
    <name evidence="1" type="ORF">GRI99_07950</name>
</gene>
<evidence type="ECO:0000313" key="2">
    <source>
        <dbReference type="Proteomes" id="UP000466966"/>
    </source>
</evidence>
<dbReference type="OrthoDB" id="8373906at2"/>